<evidence type="ECO:0000256" key="1">
    <source>
        <dbReference type="SAM" id="SignalP"/>
    </source>
</evidence>
<name>A0AAW2X3D5_9LAMI</name>
<proteinExistence type="predicted"/>
<evidence type="ECO:0000313" key="2">
    <source>
        <dbReference type="EMBL" id="KAL0448378.1"/>
    </source>
</evidence>
<reference evidence="2" key="2">
    <citation type="journal article" date="2024" name="Plant">
        <title>Genomic evolution and insights into agronomic trait innovations of Sesamum species.</title>
        <authorList>
            <person name="Miao H."/>
            <person name="Wang L."/>
            <person name="Qu L."/>
            <person name="Liu H."/>
            <person name="Sun Y."/>
            <person name="Le M."/>
            <person name="Wang Q."/>
            <person name="Wei S."/>
            <person name="Zheng Y."/>
            <person name="Lin W."/>
            <person name="Duan Y."/>
            <person name="Cao H."/>
            <person name="Xiong S."/>
            <person name="Wang X."/>
            <person name="Wei L."/>
            <person name="Li C."/>
            <person name="Ma Q."/>
            <person name="Ju M."/>
            <person name="Zhao R."/>
            <person name="Li G."/>
            <person name="Mu C."/>
            <person name="Tian Q."/>
            <person name="Mei H."/>
            <person name="Zhang T."/>
            <person name="Gao T."/>
            <person name="Zhang H."/>
        </authorList>
    </citation>
    <scope>NUCLEOTIDE SEQUENCE</scope>
    <source>
        <strain evidence="2">KEN1</strain>
    </source>
</reference>
<reference evidence="2" key="1">
    <citation type="submission" date="2020-06" db="EMBL/GenBank/DDBJ databases">
        <authorList>
            <person name="Li T."/>
            <person name="Hu X."/>
            <person name="Zhang T."/>
            <person name="Song X."/>
            <person name="Zhang H."/>
            <person name="Dai N."/>
            <person name="Sheng W."/>
            <person name="Hou X."/>
            <person name="Wei L."/>
        </authorList>
    </citation>
    <scope>NUCLEOTIDE SEQUENCE</scope>
    <source>
        <strain evidence="2">KEN1</strain>
        <tissue evidence="2">Leaf</tissue>
    </source>
</reference>
<dbReference type="AlphaFoldDB" id="A0AAW2X3D5"/>
<accession>A0AAW2X3D5</accession>
<feature type="signal peptide" evidence="1">
    <location>
        <begin position="1"/>
        <end position="20"/>
    </location>
</feature>
<organism evidence="2">
    <name type="scientific">Sesamum latifolium</name>
    <dbReference type="NCBI Taxonomy" id="2727402"/>
    <lineage>
        <taxon>Eukaryota</taxon>
        <taxon>Viridiplantae</taxon>
        <taxon>Streptophyta</taxon>
        <taxon>Embryophyta</taxon>
        <taxon>Tracheophyta</taxon>
        <taxon>Spermatophyta</taxon>
        <taxon>Magnoliopsida</taxon>
        <taxon>eudicotyledons</taxon>
        <taxon>Gunneridae</taxon>
        <taxon>Pentapetalae</taxon>
        <taxon>asterids</taxon>
        <taxon>lamiids</taxon>
        <taxon>Lamiales</taxon>
        <taxon>Pedaliaceae</taxon>
        <taxon>Sesamum</taxon>
    </lineage>
</organism>
<protein>
    <submittedName>
        <fullName evidence="2">Uncharacterized protein</fullName>
    </submittedName>
</protein>
<dbReference type="EMBL" id="JACGWN010000005">
    <property type="protein sequence ID" value="KAL0448378.1"/>
    <property type="molecule type" value="Genomic_DNA"/>
</dbReference>
<comment type="caution">
    <text evidence="2">The sequence shown here is derived from an EMBL/GenBank/DDBJ whole genome shotgun (WGS) entry which is preliminary data.</text>
</comment>
<keyword evidence="1" id="KW-0732">Signal</keyword>
<sequence>MMKFCRVLGSVLILLRDANLSHEQSGSFGSYIPETTLPTNPGHYSALDVQRVTMTEHGWVNRKNCRALLSRLREVFQWTWGRCYFLSEYGLLHAQKLQWGIEVVGGNGLLDVEFQRGNE</sequence>
<gene>
    <name evidence="2" type="ORF">Slati_1394200</name>
</gene>
<feature type="chain" id="PRO_5043777843" evidence="1">
    <location>
        <begin position="21"/>
        <end position="119"/>
    </location>
</feature>